<proteinExistence type="predicted"/>
<feature type="region of interest" description="Disordered" evidence="1">
    <location>
        <begin position="72"/>
        <end position="111"/>
    </location>
</feature>
<organism evidence="2 3">
    <name type="scientific">Elysia marginata</name>
    <dbReference type="NCBI Taxonomy" id="1093978"/>
    <lineage>
        <taxon>Eukaryota</taxon>
        <taxon>Metazoa</taxon>
        <taxon>Spiralia</taxon>
        <taxon>Lophotrochozoa</taxon>
        <taxon>Mollusca</taxon>
        <taxon>Gastropoda</taxon>
        <taxon>Heterobranchia</taxon>
        <taxon>Euthyneura</taxon>
        <taxon>Panpulmonata</taxon>
        <taxon>Sacoglossa</taxon>
        <taxon>Placobranchoidea</taxon>
        <taxon>Plakobranchidae</taxon>
        <taxon>Elysia</taxon>
    </lineage>
</organism>
<accession>A0AAV4FUQ9</accession>
<comment type="caution">
    <text evidence="2">The sequence shown here is derived from an EMBL/GenBank/DDBJ whole genome shotgun (WGS) entry which is preliminary data.</text>
</comment>
<protein>
    <submittedName>
        <fullName evidence="2">Uncharacterized protein</fullName>
    </submittedName>
</protein>
<feature type="compositionally biased region" description="Basic and acidic residues" evidence="1">
    <location>
        <begin position="72"/>
        <end position="87"/>
    </location>
</feature>
<reference evidence="2 3" key="1">
    <citation type="journal article" date="2021" name="Elife">
        <title>Chloroplast acquisition without the gene transfer in kleptoplastic sea slugs, Plakobranchus ocellatus.</title>
        <authorList>
            <person name="Maeda T."/>
            <person name="Takahashi S."/>
            <person name="Yoshida T."/>
            <person name="Shimamura S."/>
            <person name="Takaki Y."/>
            <person name="Nagai Y."/>
            <person name="Toyoda A."/>
            <person name="Suzuki Y."/>
            <person name="Arimoto A."/>
            <person name="Ishii H."/>
            <person name="Satoh N."/>
            <person name="Nishiyama T."/>
            <person name="Hasebe M."/>
            <person name="Maruyama T."/>
            <person name="Minagawa J."/>
            <person name="Obokata J."/>
            <person name="Shigenobu S."/>
        </authorList>
    </citation>
    <scope>NUCLEOTIDE SEQUENCE [LARGE SCALE GENOMIC DNA]</scope>
</reference>
<keyword evidence="3" id="KW-1185">Reference proteome</keyword>
<sequence length="111" mass="12997">MERRTRDIRGTLPLIKLEVRCDTVNPGDGAFTIRIDNFHFKVQTSLTIRHCYCRSLFSEIIRATMPSVPRKQWESKRKFSKRNDNLHSNRIPNRLFATDIPPSQMASKIHS</sequence>
<evidence type="ECO:0000256" key="1">
    <source>
        <dbReference type="SAM" id="MobiDB-lite"/>
    </source>
</evidence>
<gene>
    <name evidence="2" type="ORF">ElyMa_003956600</name>
</gene>
<evidence type="ECO:0000313" key="2">
    <source>
        <dbReference type="EMBL" id="GFR76964.1"/>
    </source>
</evidence>
<dbReference type="AlphaFoldDB" id="A0AAV4FUQ9"/>
<name>A0AAV4FUQ9_9GAST</name>
<evidence type="ECO:0000313" key="3">
    <source>
        <dbReference type="Proteomes" id="UP000762676"/>
    </source>
</evidence>
<dbReference type="Proteomes" id="UP000762676">
    <property type="component" value="Unassembled WGS sequence"/>
</dbReference>
<dbReference type="EMBL" id="BMAT01008049">
    <property type="protein sequence ID" value="GFR76964.1"/>
    <property type="molecule type" value="Genomic_DNA"/>
</dbReference>